<evidence type="ECO:0000313" key="2">
    <source>
        <dbReference type="EMBL" id="PGH27085.1"/>
    </source>
</evidence>
<accession>A0A2B7Z0G2</accession>
<feature type="transmembrane region" description="Helical" evidence="1">
    <location>
        <begin position="6"/>
        <end position="24"/>
    </location>
</feature>
<dbReference type="PANTHER" id="PTHR39470:SF1">
    <property type="entry name" value="CHORISMATE SYNTHASE PROTEIN"/>
    <property type="match status" value="1"/>
</dbReference>
<name>A0A2B7Z0G2_POLH7</name>
<reference evidence="2 3" key="1">
    <citation type="submission" date="2017-10" db="EMBL/GenBank/DDBJ databases">
        <title>Comparative genomics in systemic dimorphic fungi from Ajellomycetaceae.</title>
        <authorList>
            <person name="Munoz J.F."/>
            <person name="Mcewen J.G."/>
            <person name="Clay O.K."/>
            <person name="Cuomo C.A."/>
        </authorList>
    </citation>
    <scope>NUCLEOTIDE SEQUENCE [LARGE SCALE GENOMIC DNA]</scope>
    <source>
        <strain evidence="2 3">UAMH7299</strain>
    </source>
</reference>
<keyword evidence="1" id="KW-0472">Membrane</keyword>
<gene>
    <name evidence="2" type="ORF">AJ80_01272</name>
</gene>
<dbReference type="PANTHER" id="PTHR39470">
    <property type="entry name" value="CHROMOSOME 10, WHOLE GENOME SHOTGUN SEQUENCE"/>
    <property type="match status" value="1"/>
</dbReference>
<feature type="transmembrane region" description="Helical" evidence="1">
    <location>
        <begin position="45"/>
        <end position="65"/>
    </location>
</feature>
<dbReference type="STRING" id="1447883.A0A2B7Z0G2"/>
<sequence>MVSFDTVKGLAIFFAPIIIPRAISFYRSFRTSLRQRPPPVPLSTYATRATNILFFAAFTFLMLSLPLNGYPQPNIFQLTSSRFTTPTELLFSRLARLRPQGTLTDDDLLLKVKFGSPAARRLYLRFGSDPLLSCTYCSNDSPQSFILYYLPFHTLLPHLIHLLLLGLSTSAPLVGRQTSKWRNKFLVAAIAFSILDISIISTYDSLTGKSATMHDRTSTPRSLHNTGVTTRFLALSIFDAVCAGLIYLSDTNRLFYTPPSTAEQAEQLVNAAGTALASATSKLHALSVTRNAVVRDKALRARDDAYWRTVVAMEGFPTDSSSSGGGSIWEEEEVVRAMTRAMNNSQGGKGGVDVVKLGADANGYVDGVTAGLELADNGAK</sequence>
<evidence type="ECO:0000313" key="3">
    <source>
        <dbReference type="Proteomes" id="UP000224634"/>
    </source>
</evidence>
<feature type="transmembrane region" description="Helical" evidence="1">
    <location>
        <begin position="228"/>
        <end position="248"/>
    </location>
</feature>
<proteinExistence type="predicted"/>
<dbReference type="EMBL" id="PDNA01000010">
    <property type="protein sequence ID" value="PGH27085.1"/>
    <property type="molecule type" value="Genomic_DNA"/>
</dbReference>
<dbReference type="OrthoDB" id="4218123at2759"/>
<keyword evidence="1" id="KW-1133">Transmembrane helix</keyword>
<feature type="transmembrane region" description="Helical" evidence="1">
    <location>
        <begin position="155"/>
        <end position="173"/>
    </location>
</feature>
<keyword evidence="1" id="KW-0812">Transmembrane</keyword>
<feature type="transmembrane region" description="Helical" evidence="1">
    <location>
        <begin position="185"/>
        <end position="203"/>
    </location>
</feature>
<protein>
    <submittedName>
        <fullName evidence="2">Uncharacterized protein</fullName>
    </submittedName>
</protein>
<keyword evidence="3" id="KW-1185">Reference proteome</keyword>
<dbReference type="AlphaFoldDB" id="A0A2B7Z0G2"/>
<organism evidence="2 3">
    <name type="scientific">Polytolypa hystricis (strain UAMH7299)</name>
    <dbReference type="NCBI Taxonomy" id="1447883"/>
    <lineage>
        <taxon>Eukaryota</taxon>
        <taxon>Fungi</taxon>
        <taxon>Dikarya</taxon>
        <taxon>Ascomycota</taxon>
        <taxon>Pezizomycotina</taxon>
        <taxon>Eurotiomycetes</taxon>
        <taxon>Eurotiomycetidae</taxon>
        <taxon>Onygenales</taxon>
        <taxon>Onygenales incertae sedis</taxon>
        <taxon>Polytolypa</taxon>
    </lineage>
</organism>
<comment type="caution">
    <text evidence="2">The sequence shown here is derived from an EMBL/GenBank/DDBJ whole genome shotgun (WGS) entry which is preliminary data.</text>
</comment>
<evidence type="ECO:0000256" key="1">
    <source>
        <dbReference type="SAM" id="Phobius"/>
    </source>
</evidence>
<dbReference type="Proteomes" id="UP000224634">
    <property type="component" value="Unassembled WGS sequence"/>
</dbReference>